<gene>
    <name evidence="1" type="ORF">TSAR_005807</name>
</gene>
<keyword evidence="2" id="KW-1185">Reference proteome</keyword>
<evidence type="ECO:0000313" key="1">
    <source>
        <dbReference type="EMBL" id="OXU18254.1"/>
    </source>
</evidence>
<reference evidence="1 2" key="1">
    <citation type="journal article" date="2017" name="Curr. Biol.">
        <title>The Evolution of Venom by Co-option of Single-Copy Genes.</title>
        <authorList>
            <person name="Martinson E.O."/>
            <person name="Mrinalini"/>
            <person name="Kelkar Y.D."/>
            <person name="Chang C.H."/>
            <person name="Werren J.H."/>
        </authorList>
    </citation>
    <scope>NUCLEOTIDE SEQUENCE [LARGE SCALE GENOMIC DNA]</scope>
    <source>
        <strain evidence="1 2">Alberta</strain>
        <tissue evidence="1">Whole body</tissue>
    </source>
</reference>
<organism evidence="1 2">
    <name type="scientific">Trichomalopsis sarcophagae</name>
    <dbReference type="NCBI Taxonomy" id="543379"/>
    <lineage>
        <taxon>Eukaryota</taxon>
        <taxon>Metazoa</taxon>
        <taxon>Ecdysozoa</taxon>
        <taxon>Arthropoda</taxon>
        <taxon>Hexapoda</taxon>
        <taxon>Insecta</taxon>
        <taxon>Pterygota</taxon>
        <taxon>Neoptera</taxon>
        <taxon>Endopterygota</taxon>
        <taxon>Hymenoptera</taxon>
        <taxon>Apocrita</taxon>
        <taxon>Proctotrupomorpha</taxon>
        <taxon>Chalcidoidea</taxon>
        <taxon>Pteromalidae</taxon>
        <taxon>Pteromalinae</taxon>
        <taxon>Trichomalopsis</taxon>
    </lineage>
</organism>
<dbReference type="Proteomes" id="UP000215335">
    <property type="component" value="Unassembled WGS sequence"/>
</dbReference>
<protein>
    <submittedName>
        <fullName evidence="1">Uncharacterized protein</fullName>
    </submittedName>
</protein>
<dbReference type="AlphaFoldDB" id="A0A232EIT7"/>
<sequence>MWSSSKITKNVLFVLTRILSILQKKS</sequence>
<accession>A0A232EIT7</accession>
<proteinExistence type="predicted"/>
<comment type="caution">
    <text evidence="1">The sequence shown here is derived from an EMBL/GenBank/DDBJ whole genome shotgun (WGS) entry which is preliminary data.</text>
</comment>
<name>A0A232EIT7_9HYME</name>
<dbReference type="EMBL" id="NNAY01004166">
    <property type="protein sequence ID" value="OXU18254.1"/>
    <property type="molecule type" value="Genomic_DNA"/>
</dbReference>
<evidence type="ECO:0000313" key="2">
    <source>
        <dbReference type="Proteomes" id="UP000215335"/>
    </source>
</evidence>